<feature type="compositionally biased region" description="Basic and acidic residues" evidence="5">
    <location>
        <begin position="224"/>
        <end position="242"/>
    </location>
</feature>
<dbReference type="Proteomes" id="UP000501690">
    <property type="component" value="Linkage Group LG4"/>
</dbReference>
<protein>
    <submittedName>
        <fullName evidence="6">Ankyrin</fullName>
    </submittedName>
</protein>
<dbReference type="Pfam" id="PF12796">
    <property type="entry name" value="Ank_2"/>
    <property type="match status" value="1"/>
</dbReference>
<reference evidence="6 7" key="1">
    <citation type="submission" date="2019-04" db="EMBL/GenBank/DDBJ databases">
        <title>An improved genome assembly and genetic linkage map for asparagus bean, Vigna unguiculata ssp. sesquipedialis.</title>
        <authorList>
            <person name="Xia Q."/>
            <person name="Zhang R."/>
            <person name="Dong Y."/>
        </authorList>
    </citation>
    <scope>NUCLEOTIDE SEQUENCE [LARGE SCALE GENOMIC DNA]</scope>
    <source>
        <tissue evidence="6">Leaf</tissue>
    </source>
</reference>
<dbReference type="AlphaFoldDB" id="A0A4D6LPR8"/>
<dbReference type="PROSITE" id="PS50088">
    <property type="entry name" value="ANK_REPEAT"/>
    <property type="match status" value="2"/>
</dbReference>
<keyword evidence="7" id="KW-1185">Reference proteome</keyword>
<feature type="compositionally biased region" description="Basic and acidic residues" evidence="5">
    <location>
        <begin position="184"/>
        <end position="204"/>
    </location>
</feature>
<dbReference type="GO" id="GO:0005886">
    <property type="term" value="C:plasma membrane"/>
    <property type="evidence" value="ECO:0007669"/>
    <property type="project" value="UniProtKB-SubCell"/>
</dbReference>
<evidence type="ECO:0000313" key="6">
    <source>
        <dbReference type="EMBL" id="QCD90902.1"/>
    </source>
</evidence>
<dbReference type="PANTHER" id="PTHR24171">
    <property type="entry name" value="ANKYRIN REPEAT DOMAIN-CONTAINING PROTEIN 39-RELATED"/>
    <property type="match status" value="1"/>
</dbReference>
<evidence type="ECO:0000256" key="1">
    <source>
        <dbReference type="ARBA" id="ARBA00004413"/>
    </source>
</evidence>
<comment type="subcellular location">
    <subcellularLocation>
        <location evidence="1">Cell membrane</location>
        <topology evidence="1">Peripheral membrane protein</topology>
        <orientation evidence="1">Cytoplasmic side</orientation>
    </subcellularLocation>
</comment>
<dbReference type="SUPFAM" id="SSF48403">
    <property type="entry name" value="Ankyrin repeat"/>
    <property type="match status" value="1"/>
</dbReference>
<evidence type="ECO:0000256" key="3">
    <source>
        <dbReference type="ARBA" id="ARBA00023043"/>
    </source>
</evidence>
<dbReference type="InterPro" id="IPR002110">
    <property type="entry name" value="Ankyrin_rpt"/>
</dbReference>
<dbReference type="GO" id="GO:0004842">
    <property type="term" value="F:ubiquitin-protein transferase activity"/>
    <property type="evidence" value="ECO:0007669"/>
    <property type="project" value="TreeGrafter"/>
</dbReference>
<evidence type="ECO:0000313" key="7">
    <source>
        <dbReference type="Proteomes" id="UP000501690"/>
    </source>
</evidence>
<feature type="repeat" description="ANK" evidence="4">
    <location>
        <begin position="94"/>
        <end position="126"/>
    </location>
</feature>
<organism evidence="6 7">
    <name type="scientific">Vigna unguiculata</name>
    <name type="common">Cowpea</name>
    <dbReference type="NCBI Taxonomy" id="3917"/>
    <lineage>
        <taxon>Eukaryota</taxon>
        <taxon>Viridiplantae</taxon>
        <taxon>Streptophyta</taxon>
        <taxon>Embryophyta</taxon>
        <taxon>Tracheophyta</taxon>
        <taxon>Spermatophyta</taxon>
        <taxon>Magnoliopsida</taxon>
        <taxon>eudicotyledons</taxon>
        <taxon>Gunneridae</taxon>
        <taxon>Pentapetalae</taxon>
        <taxon>rosids</taxon>
        <taxon>fabids</taxon>
        <taxon>Fabales</taxon>
        <taxon>Fabaceae</taxon>
        <taxon>Papilionoideae</taxon>
        <taxon>50 kb inversion clade</taxon>
        <taxon>NPAAA clade</taxon>
        <taxon>indigoferoid/millettioid clade</taxon>
        <taxon>Phaseoleae</taxon>
        <taxon>Vigna</taxon>
    </lineage>
</organism>
<feature type="repeat" description="ANK" evidence="4">
    <location>
        <begin position="127"/>
        <end position="159"/>
    </location>
</feature>
<evidence type="ECO:0000256" key="2">
    <source>
        <dbReference type="ARBA" id="ARBA00022737"/>
    </source>
</evidence>
<name>A0A4D6LPR8_VIGUN</name>
<gene>
    <name evidence="6" type="ORF">DEO72_LG4g1863</name>
</gene>
<dbReference type="PROSITE" id="PS50297">
    <property type="entry name" value="ANK_REP_REGION"/>
    <property type="match status" value="2"/>
</dbReference>
<evidence type="ECO:0000256" key="4">
    <source>
        <dbReference type="PROSITE-ProRule" id="PRU00023"/>
    </source>
</evidence>
<dbReference type="InterPro" id="IPR036770">
    <property type="entry name" value="Ankyrin_rpt-contain_sf"/>
</dbReference>
<dbReference type="SMART" id="SM00248">
    <property type="entry name" value="ANK"/>
    <property type="match status" value="3"/>
</dbReference>
<dbReference type="GO" id="GO:0085020">
    <property type="term" value="P:protein K6-linked ubiquitination"/>
    <property type="evidence" value="ECO:0007669"/>
    <property type="project" value="TreeGrafter"/>
</dbReference>
<dbReference type="Gene3D" id="1.25.40.20">
    <property type="entry name" value="Ankyrin repeat-containing domain"/>
    <property type="match status" value="1"/>
</dbReference>
<dbReference type="EMBL" id="CP039348">
    <property type="protein sequence ID" value="QCD90902.1"/>
    <property type="molecule type" value="Genomic_DNA"/>
</dbReference>
<keyword evidence="2" id="KW-0677">Repeat</keyword>
<feature type="region of interest" description="Disordered" evidence="5">
    <location>
        <begin position="184"/>
        <end position="269"/>
    </location>
</feature>
<evidence type="ECO:0000256" key="5">
    <source>
        <dbReference type="SAM" id="MobiDB-lite"/>
    </source>
</evidence>
<keyword evidence="3 4" id="KW-0040">ANK repeat</keyword>
<dbReference type="PANTHER" id="PTHR24171:SF8">
    <property type="entry name" value="BRCA1-ASSOCIATED RING DOMAIN PROTEIN 1"/>
    <property type="match status" value="1"/>
</dbReference>
<accession>A0A4D6LPR8</accession>
<sequence>MGNPRRSKTADELHSAARSGDLIAVQSILASNPLAVNSRDKHSRTPYPLHSRLMLFYSLVNLIANLHLAAFSGQAEVVTYLCKNKADAGASAMDDMAAIHFASQKGHLEVVRALLSAGASLKASTRKGMTSLHYAVQGSHLELVKYLAKKGANLGAQTKAGKTPLDLASNDEIRSFLEEFEKSAKNGELGKQDKDKAEEFDPKTSELGSEGDLNTEPPPAAALDEEKNAREKRKGNEDDTRVESSQPKKARVKLSHLQSSDDTQEEENM</sequence>
<proteinExistence type="predicted"/>